<evidence type="ECO:0000313" key="3">
    <source>
        <dbReference type="Proteomes" id="UP001215598"/>
    </source>
</evidence>
<accession>A0AAD7ISN4</accession>
<feature type="signal peptide" evidence="1">
    <location>
        <begin position="1"/>
        <end position="19"/>
    </location>
</feature>
<sequence length="101" mass="10735">MQFTTSLLLLALFAAVTRAATIPTREPDLEARCVCTPEGCFGAGCVGLPGGRDLEERCSGGSHRREPICPPTMNGSLMFVENAHRAVCDLNSTGVRGVEKI</sequence>
<protein>
    <submittedName>
        <fullName evidence="2">Uncharacterized protein</fullName>
    </submittedName>
</protein>
<keyword evidence="1" id="KW-0732">Signal</keyword>
<organism evidence="2 3">
    <name type="scientific">Mycena metata</name>
    <dbReference type="NCBI Taxonomy" id="1033252"/>
    <lineage>
        <taxon>Eukaryota</taxon>
        <taxon>Fungi</taxon>
        <taxon>Dikarya</taxon>
        <taxon>Basidiomycota</taxon>
        <taxon>Agaricomycotina</taxon>
        <taxon>Agaricomycetes</taxon>
        <taxon>Agaricomycetidae</taxon>
        <taxon>Agaricales</taxon>
        <taxon>Marasmiineae</taxon>
        <taxon>Mycenaceae</taxon>
        <taxon>Mycena</taxon>
    </lineage>
</organism>
<evidence type="ECO:0000256" key="1">
    <source>
        <dbReference type="SAM" id="SignalP"/>
    </source>
</evidence>
<dbReference type="EMBL" id="JARKIB010000068">
    <property type="protein sequence ID" value="KAJ7749647.1"/>
    <property type="molecule type" value="Genomic_DNA"/>
</dbReference>
<reference evidence="2" key="1">
    <citation type="submission" date="2023-03" db="EMBL/GenBank/DDBJ databases">
        <title>Massive genome expansion in bonnet fungi (Mycena s.s.) driven by repeated elements and novel gene families across ecological guilds.</title>
        <authorList>
            <consortium name="Lawrence Berkeley National Laboratory"/>
            <person name="Harder C.B."/>
            <person name="Miyauchi S."/>
            <person name="Viragh M."/>
            <person name="Kuo A."/>
            <person name="Thoen E."/>
            <person name="Andreopoulos B."/>
            <person name="Lu D."/>
            <person name="Skrede I."/>
            <person name="Drula E."/>
            <person name="Henrissat B."/>
            <person name="Morin E."/>
            <person name="Kohler A."/>
            <person name="Barry K."/>
            <person name="LaButti K."/>
            <person name="Morin E."/>
            <person name="Salamov A."/>
            <person name="Lipzen A."/>
            <person name="Mereny Z."/>
            <person name="Hegedus B."/>
            <person name="Baldrian P."/>
            <person name="Stursova M."/>
            <person name="Weitz H."/>
            <person name="Taylor A."/>
            <person name="Grigoriev I.V."/>
            <person name="Nagy L.G."/>
            <person name="Martin F."/>
            <person name="Kauserud H."/>
        </authorList>
    </citation>
    <scope>NUCLEOTIDE SEQUENCE</scope>
    <source>
        <strain evidence="2">CBHHK182m</strain>
    </source>
</reference>
<comment type="caution">
    <text evidence="2">The sequence shown here is derived from an EMBL/GenBank/DDBJ whole genome shotgun (WGS) entry which is preliminary data.</text>
</comment>
<evidence type="ECO:0000313" key="2">
    <source>
        <dbReference type="EMBL" id="KAJ7749647.1"/>
    </source>
</evidence>
<proteinExistence type="predicted"/>
<keyword evidence="3" id="KW-1185">Reference proteome</keyword>
<dbReference type="AlphaFoldDB" id="A0AAD7ISN4"/>
<name>A0AAD7ISN4_9AGAR</name>
<gene>
    <name evidence="2" type="ORF">B0H16DRAFT_1461053</name>
</gene>
<feature type="chain" id="PRO_5042047143" evidence="1">
    <location>
        <begin position="20"/>
        <end position="101"/>
    </location>
</feature>
<dbReference type="Proteomes" id="UP001215598">
    <property type="component" value="Unassembled WGS sequence"/>
</dbReference>